<dbReference type="PANTHER" id="PTHR43194">
    <property type="entry name" value="HYDROLASE ALPHA/BETA FOLD FAMILY"/>
    <property type="match status" value="1"/>
</dbReference>
<dbReference type="PRINTS" id="PR00111">
    <property type="entry name" value="ABHYDROLASE"/>
</dbReference>
<dbReference type="GO" id="GO:0016787">
    <property type="term" value="F:hydrolase activity"/>
    <property type="evidence" value="ECO:0007669"/>
    <property type="project" value="UniProtKB-KW"/>
</dbReference>
<sequence>MPQEDRAGFPTHWQTFGTGPRPALAVHCSLASSNAWAGVAERLADRITLTAFDLPGHGRSADWTGAGDFLTRATQIAASFVEEPLDLIGHSFGAVVALRLAIAAPDAFRTLTLIEPVLFAATKGEPVWEEHLQNDALFEQMMEVGDREAAARAFTAMWGTGVDWQAMDDRNRRELTDRIHLIGAGRPALFEDSGGILAPDALESLDMPVLLIRGEASPPIIERIAENIAARLPDVGIATVPGAAHMVPITHPAQTAGLIGVNLDRSQWP</sequence>
<dbReference type="InterPro" id="IPR000073">
    <property type="entry name" value="AB_hydrolase_1"/>
</dbReference>
<evidence type="ECO:0000313" key="2">
    <source>
        <dbReference type="EMBL" id="MCV2874279.1"/>
    </source>
</evidence>
<gene>
    <name evidence="2" type="ORF">OEZ71_18440</name>
</gene>
<name>A0ABT2ZT14_9RHOB</name>
<evidence type="ECO:0000259" key="1">
    <source>
        <dbReference type="Pfam" id="PF12697"/>
    </source>
</evidence>
<protein>
    <submittedName>
        <fullName evidence="2">Alpha/beta hydrolase</fullName>
    </submittedName>
</protein>
<keyword evidence="3" id="KW-1185">Reference proteome</keyword>
<dbReference type="Proteomes" id="UP001652564">
    <property type="component" value="Unassembled WGS sequence"/>
</dbReference>
<evidence type="ECO:0000313" key="3">
    <source>
        <dbReference type="Proteomes" id="UP001652564"/>
    </source>
</evidence>
<proteinExistence type="predicted"/>
<dbReference type="InterPro" id="IPR029058">
    <property type="entry name" value="AB_hydrolase_fold"/>
</dbReference>
<keyword evidence="2" id="KW-0378">Hydrolase</keyword>
<comment type="caution">
    <text evidence="2">The sequence shown here is derived from an EMBL/GenBank/DDBJ whole genome shotgun (WGS) entry which is preliminary data.</text>
</comment>
<dbReference type="Gene3D" id="3.40.50.1820">
    <property type="entry name" value="alpha/beta hydrolase"/>
    <property type="match status" value="1"/>
</dbReference>
<dbReference type="InterPro" id="IPR050228">
    <property type="entry name" value="Carboxylesterase_BioH"/>
</dbReference>
<dbReference type="SUPFAM" id="SSF53474">
    <property type="entry name" value="alpha/beta-Hydrolases"/>
    <property type="match status" value="1"/>
</dbReference>
<organism evidence="2 3">
    <name type="scientific">Albidovulum litorale</name>
    <dbReference type="NCBI Taxonomy" id="2984134"/>
    <lineage>
        <taxon>Bacteria</taxon>
        <taxon>Pseudomonadati</taxon>
        <taxon>Pseudomonadota</taxon>
        <taxon>Alphaproteobacteria</taxon>
        <taxon>Rhodobacterales</taxon>
        <taxon>Paracoccaceae</taxon>
        <taxon>Albidovulum</taxon>
    </lineage>
</organism>
<feature type="domain" description="AB hydrolase-1" evidence="1">
    <location>
        <begin position="25"/>
        <end position="256"/>
    </location>
</feature>
<accession>A0ABT2ZT14</accession>
<dbReference type="Pfam" id="PF12697">
    <property type="entry name" value="Abhydrolase_6"/>
    <property type="match status" value="1"/>
</dbReference>
<dbReference type="RefSeq" id="WP_263741556.1">
    <property type="nucleotide sequence ID" value="NZ_JAOWKZ010000005.1"/>
</dbReference>
<dbReference type="PANTHER" id="PTHR43194:SF2">
    <property type="entry name" value="PEROXISOMAL MEMBRANE PROTEIN LPX1"/>
    <property type="match status" value="1"/>
</dbReference>
<reference evidence="2 3" key="1">
    <citation type="submission" date="2022-10" db="EMBL/GenBank/DDBJ databases">
        <title>Defluviimonas sp. nov., isolated from ocean surface sediments.</title>
        <authorList>
            <person name="He W."/>
            <person name="Wang L."/>
            <person name="Zhang D.-F."/>
        </authorList>
    </citation>
    <scope>NUCLEOTIDE SEQUENCE [LARGE SCALE GENOMIC DNA]</scope>
    <source>
        <strain evidence="2 3">WL0050</strain>
    </source>
</reference>
<dbReference type="EMBL" id="JAOWKZ010000005">
    <property type="protein sequence ID" value="MCV2874279.1"/>
    <property type="molecule type" value="Genomic_DNA"/>
</dbReference>